<dbReference type="PANTHER" id="PTHR45138:SF24">
    <property type="entry name" value="DIGUANYLATE CYCLASE DGCC-RELATED"/>
    <property type="match status" value="1"/>
</dbReference>
<sequence length="382" mass="41835">MLKAHAALTSIMDLDLLHDLVVPSLHSPLVQRRRAELISSRVFLVAVTFAILTPLWIVVDVLFFPNPLCWYLAALRAAAAAAFGVVAWGFPRTTEKISVALKALAALLAVPVLFFLVSDPLMMGYKFDSLQLALAAGYAFLPFVMVAGLSVFPITAIEGAAFSAPLILSMVAIVVGGFELLPFSSYLGALWLLGLLAVVATLAGMSQLHFMMALVQQASHDVLTKVYTRRVGEELLNVQFHHADRQDIPMALAFIDLDSFKSVNDMFGHEEGDKTLKRACDALRKVLRRGDIVVRWGGEEFLIIMPNTDPVGARIAIERLRAEGLGNRPDGLPQTASIGIAERQSDKTASWSDLVEKADQRMYRAKKSGKDRVVTVGEEMFQ</sequence>
<dbReference type="STRING" id="80876.SAMN05421779_103372"/>
<dbReference type="GO" id="GO:0052621">
    <property type="term" value="F:diguanylate cyclase activity"/>
    <property type="evidence" value="ECO:0007669"/>
    <property type="project" value="UniProtKB-EC"/>
</dbReference>
<keyword evidence="2" id="KW-0472">Membrane</keyword>
<dbReference type="InterPro" id="IPR029787">
    <property type="entry name" value="Nucleotide_cyclase"/>
</dbReference>
<evidence type="ECO:0000313" key="5">
    <source>
        <dbReference type="Proteomes" id="UP000185678"/>
    </source>
</evidence>
<feature type="domain" description="GGDEF" evidence="3">
    <location>
        <begin position="248"/>
        <end position="378"/>
    </location>
</feature>
<dbReference type="GO" id="GO:1902201">
    <property type="term" value="P:negative regulation of bacterial-type flagellum-dependent cell motility"/>
    <property type="evidence" value="ECO:0007669"/>
    <property type="project" value="TreeGrafter"/>
</dbReference>
<accession>A0A1N7LJU0</accession>
<feature type="transmembrane region" description="Helical" evidence="2">
    <location>
        <begin position="70"/>
        <end position="90"/>
    </location>
</feature>
<proteinExistence type="predicted"/>
<dbReference type="Gene3D" id="3.30.70.270">
    <property type="match status" value="1"/>
</dbReference>
<name>A0A1N7LJU0_9PROT</name>
<dbReference type="Proteomes" id="UP000185678">
    <property type="component" value="Unassembled WGS sequence"/>
</dbReference>
<dbReference type="InterPro" id="IPR000160">
    <property type="entry name" value="GGDEF_dom"/>
</dbReference>
<evidence type="ECO:0000256" key="1">
    <source>
        <dbReference type="ARBA" id="ARBA00012528"/>
    </source>
</evidence>
<dbReference type="AlphaFoldDB" id="A0A1N7LJU0"/>
<dbReference type="Pfam" id="PF00990">
    <property type="entry name" value="GGDEF"/>
    <property type="match status" value="1"/>
</dbReference>
<dbReference type="EMBL" id="FTOA01000003">
    <property type="protein sequence ID" value="SIS74086.1"/>
    <property type="molecule type" value="Genomic_DNA"/>
</dbReference>
<dbReference type="NCBIfam" id="TIGR00254">
    <property type="entry name" value="GGDEF"/>
    <property type="match status" value="1"/>
</dbReference>
<dbReference type="EC" id="2.7.7.65" evidence="1"/>
<keyword evidence="2" id="KW-1133">Transmembrane helix</keyword>
<evidence type="ECO:0000313" key="4">
    <source>
        <dbReference type="EMBL" id="SIS74086.1"/>
    </source>
</evidence>
<dbReference type="PANTHER" id="PTHR45138">
    <property type="entry name" value="REGULATORY COMPONENTS OF SENSORY TRANSDUCTION SYSTEM"/>
    <property type="match status" value="1"/>
</dbReference>
<evidence type="ECO:0000256" key="2">
    <source>
        <dbReference type="SAM" id="Phobius"/>
    </source>
</evidence>
<feature type="transmembrane region" description="Helical" evidence="2">
    <location>
        <begin position="130"/>
        <end position="152"/>
    </location>
</feature>
<dbReference type="GO" id="GO:0043709">
    <property type="term" value="P:cell adhesion involved in single-species biofilm formation"/>
    <property type="evidence" value="ECO:0007669"/>
    <property type="project" value="TreeGrafter"/>
</dbReference>
<feature type="transmembrane region" description="Helical" evidence="2">
    <location>
        <begin position="159"/>
        <end position="178"/>
    </location>
</feature>
<keyword evidence="5" id="KW-1185">Reference proteome</keyword>
<dbReference type="GO" id="GO:0005886">
    <property type="term" value="C:plasma membrane"/>
    <property type="evidence" value="ECO:0007669"/>
    <property type="project" value="TreeGrafter"/>
</dbReference>
<dbReference type="InterPro" id="IPR050469">
    <property type="entry name" value="Diguanylate_Cyclase"/>
</dbReference>
<dbReference type="PROSITE" id="PS50887">
    <property type="entry name" value="GGDEF"/>
    <property type="match status" value="1"/>
</dbReference>
<organism evidence="4 5">
    <name type="scientific">Insolitispirillum peregrinum</name>
    <dbReference type="NCBI Taxonomy" id="80876"/>
    <lineage>
        <taxon>Bacteria</taxon>
        <taxon>Pseudomonadati</taxon>
        <taxon>Pseudomonadota</taxon>
        <taxon>Alphaproteobacteria</taxon>
        <taxon>Rhodospirillales</taxon>
        <taxon>Novispirillaceae</taxon>
        <taxon>Insolitispirillum</taxon>
    </lineage>
</organism>
<protein>
    <recommendedName>
        <fullName evidence="1">diguanylate cyclase</fullName>
        <ecNumber evidence="1">2.7.7.65</ecNumber>
    </recommendedName>
</protein>
<keyword evidence="2" id="KW-0812">Transmembrane</keyword>
<dbReference type="InterPro" id="IPR043128">
    <property type="entry name" value="Rev_trsase/Diguanyl_cyclase"/>
</dbReference>
<dbReference type="CDD" id="cd01949">
    <property type="entry name" value="GGDEF"/>
    <property type="match status" value="1"/>
</dbReference>
<dbReference type="SUPFAM" id="SSF55073">
    <property type="entry name" value="Nucleotide cyclase"/>
    <property type="match status" value="1"/>
</dbReference>
<feature type="transmembrane region" description="Helical" evidence="2">
    <location>
        <begin position="99"/>
        <end position="118"/>
    </location>
</feature>
<reference evidence="4 5" key="1">
    <citation type="submission" date="2017-01" db="EMBL/GenBank/DDBJ databases">
        <authorList>
            <person name="Mah S.A."/>
            <person name="Swanson W.J."/>
            <person name="Moy G.W."/>
            <person name="Vacquier V.D."/>
        </authorList>
    </citation>
    <scope>NUCLEOTIDE SEQUENCE [LARGE SCALE GENOMIC DNA]</scope>
    <source>
        <strain evidence="4 5">DSM 11589</strain>
    </source>
</reference>
<feature type="transmembrane region" description="Helical" evidence="2">
    <location>
        <begin position="184"/>
        <end position="204"/>
    </location>
</feature>
<evidence type="ECO:0000259" key="3">
    <source>
        <dbReference type="PROSITE" id="PS50887"/>
    </source>
</evidence>
<gene>
    <name evidence="4" type="ORF">SAMN05421779_103372</name>
</gene>
<feature type="transmembrane region" description="Helical" evidence="2">
    <location>
        <begin position="42"/>
        <end position="64"/>
    </location>
</feature>
<dbReference type="FunFam" id="3.30.70.270:FF:000001">
    <property type="entry name" value="Diguanylate cyclase domain protein"/>
    <property type="match status" value="1"/>
</dbReference>
<dbReference type="SMART" id="SM00267">
    <property type="entry name" value="GGDEF"/>
    <property type="match status" value="1"/>
</dbReference>